<dbReference type="AlphaFoldDB" id="K0RGW2"/>
<reference evidence="1 2" key="1">
    <citation type="journal article" date="2012" name="Genome Biol.">
        <title>Genome and low-iron response of an oceanic diatom adapted to chronic iron limitation.</title>
        <authorList>
            <person name="Lommer M."/>
            <person name="Specht M."/>
            <person name="Roy A.S."/>
            <person name="Kraemer L."/>
            <person name="Andreson R."/>
            <person name="Gutowska M.A."/>
            <person name="Wolf J."/>
            <person name="Bergner S.V."/>
            <person name="Schilhabel M.B."/>
            <person name="Klostermeier U.C."/>
            <person name="Beiko R.G."/>
            <person name="Rosenstiel P."/>
            <person name="Hippler M."/>
            <person name="Laroche J."/>
        </authorList>
    </citation>
    <scope>NUCLEOTIDE SEQUENCE [LARGE SCALE GENOMIC DNA]</scope>
    <source>
        <strain evidence="1 2">CCMP1005</strain>
    </source>
</reference>
<accession>K0RGW2</accession>
<evidence type="ECO:0000313" key="1">
    <source>
        <dbReference type="EMBL" id="EJK51539.1"/>
    </source>
</evidence>
<comment type="caution">
    <text evidence="1">The sequence shown here is derived from an EMBL/GenBank/DDBJ whole genome shotgun (WGS) entry which is preliminary data.</text>
</comment>
<sequence>MAQISDTQQGAAMEVEEASGVHGISPLPMGTGREVGFNDARAKSNMAPARVAVGSQVMERLWTTASASTPAAVAVECLYLCDMFLYTPEGAAVPSVAADGAAIL</sequence>
<protein>
    <submittedName>
        <fullName evidence="1">Uncharacterized protein</fullName>
    </submittedName>
</protein>
<keyword evidence="2" id="KW-1185">Reference proteome</keyword>
<name>K0RGW2_THAOC</name>
<gene>
    <name evidence="1" type="ORF">THAOC_29284</name>
</gene>
<dbReference type="Proteomes" id="UP000266841">
    <property type="component" value="Unassembled WGS sequence"/>
</dbReference>
<dbReference type="EMBL" id="AGNL01041479">
    <property type="protein sequence ID" value="EJK51539.1"/>
    <property type="molecule type" value="Genomic_DNA"/>
</dbReference>
<organism evidence="1 2">
    <name type="scientific">Thalassiosira oceanica</name>
    <name type="common">Marine diatom</name>
    <dbReference type="NCBI Taxonomy" id="159749"/>
    <lineage>
        <taxon>Eukaryota</taxon>
        <taxon>Sar</taxon>
        <taxon>Stramenopiles</taxon>
        <taxon>Ochrophyta</taxon>
        <taxon>Bacillariophyta</taxon>
        <taxon>Coscinodiscophyceae</taxon>
        <taxon>Thalassiosirophycidae</taxon>
        <taxon>Thalassiosirales</taxon>
        <taxon>Thalassiosiraceae</taxon>
        <taxon>Thalassiosira</taxon>
    </lineage>
</organism>
<evidence type="ECO:0000313" key="2">
    <source>
        <dbReference type="Proteomes" id="UP000266841"/>
    </source>
</evidence>
<proteinExistence type="predicted"/>